<dbReference type="AlphaFoldDB" id="A0A8E2E6J2"/>
<feature type="domain" description="Sulfatase N-terminal" evidence="3">
    <location>
        <begin position="27"/>
        <end position="283"/>
    </location>
</feature>
<dbReference type="GO" id="GO:0004065">
    <property type="term" value="F:arylsulfatase activity"/>
    <property type="evidence" value="ECO:0007669"/>
    <property type="project" value="TreeGrafter"/>
</dbReference>
<dbReference type="SUPFAM" id="SSF53649">
    <property type="entry name" value="Alkaline phosphatase-like"/>
    <property type="match status" value="1"/>
</dbReference>
<dbReference type="Gene3D" id="3.30.1120.10">
    <property type="match status" value="1"/>
</dbReference>
<gene>
    <name evidence="4" type="ORF">K432DRAFT_436029</name>
</gene>
<dbReference type="InterPro" id="IPR050738">
    <property type="entry name" value="Sulfatase"/>
</dbReference>
<evidence type="ECO:0000259" key="3">
    <source>
        <dbReference type="Pfam" id="PF00884"/>
    </source>
</evidence>
<proteinExistence type="inferred from homology"/>
<protein>
    <submittedName>
        <fullName evidence="4">Alkaline phosphatase-like protein</fullName>
    </submittedName>
</protein>
<evidence type="ECO:0000256" key="2">
    <source>
        <dbReference type="SAM" id="MobiDB-lite"/>
    </source>
</evidence>
<organism evidence="4 5">
    <name type="scientific">Lepidopterella palustris CBS 459.81</name>
    <dbReference type="NCBI Taxonomy" id="1314670"/>
    <lineage>
        <taxon>Eukaryota</taxon>
        <taxon>Fungi</taxon>
        <taxon>Dikarya</taxon>
        <taxon>Ascomycota</taxon>
        <taxon>Pezizomycotina</taxon>
        <taxon>Dothideomycetes</taxon>
        <taxon>Pleosporomycetidae</taxon>
        <taxon>Mytilinidiales</taxon>
        <taxon>Argynnaceae</taxon>
        <taxon>Lepidopterella</taxon>
    </lineage>
</organism>
<dbReference type="OrthoDB" id="103349at2759"/>
<accession>A0A8E2E6J2</accession>
<sequence>MPEGLRFMRKPKRQVVPGQGSRPPWESDVGASGGETKTPNVDRLTEDGLCHTNFHAAAACSPTRSMLLSGTENHKLALEPFYILGLKDARYLMLMSGKWHHGLSKDRWFVAKGFDRSYNILPGAANHYGWEPQLEEQDTLPRPMDDLNPIPSLPLGPDFYSSDSFAEKMIEYLDSHTNAKRDNPFFAYLAFSAPYWPLQLRQVRLKALKRLGPVPEHAKPHDVVAPYDVLSKNWNLPTKDEKHFSSCVIETYVAMATRMDTCIGRVLDTLRSTSELENTFILILFMSKNGTEGFLLGCYPLVQGHIHAYIHRREKSYVWYGPHWASAATAPRWLCRCFAAEGSIRVLLILNYLALYADRREWKGRVIEPMRGKSWPYEHDRVGTVHDEDAVHGWKLFDRKDIHIGKWKLTWIQEPYGPGRWQLFNLDLYTGETEKLTEVDGDIMGRLMIVWDE</sequence>
<evidence type="ECO:0000313" key="4">
    <source>
        <dbReference type="EMBL" id="OCK78306.1"/>
    </source>
</evidence>
<name>A0A8E2E6J2_9PEZI</name>
<dbReference type="PANTHER" id="PTHR42693:SF33">
    <property type="entry name" value="ARYLSULFATASE"/>
    <property type="match status" value="1"/>
</dbReference>
<dbReference type="Gene3D" id="3.40.720.10">
    <property type="entry name" value="Alkaline Phosphatase, subunit A"/>
    <property type="match status" value="1"/>
</dbReference>
<dbReference type="Pfam" id="PF00884">
    <property type="entry name" value="Sulfatase"/>
    <property type="match status" value="1"/>
</dbReference>
<dbReference type="Proteomes" id="UP000250266">
    <property type="component" value="Unassembled WGS sequence"/>
</dbReference>
<evidence type="ECO:0000256" key="1">
    <source>
        <dbReference type="ARBA" id="ARBA00008779"/>
    </source>
</evidence>
<comment type="similarity">
    <text evidence="1">Belongs to the sulfatase family.</text>
</comment>
<dbReference type="InterPro" id="IPR000917">
    <property type="entry name" value="Sulfatase_N"/>
</dbReference>
<feature type="region of interest" description="Disordered" evidence="2">
    <location>
        <begin position="1"/>
        <end position="38"/>
    </location>
</feature>
<dbReference type="PANTHER" id="PTHR42693">
    <property type="entry name" value="ARYLSULFATASE FAMILY MEMBER"/>
    <property type="match status" value="1"/>
</dbReference>
<keyword evidence="5" id="KW-1185">Reference proteome</keyword>
<reference evidence="4 5" key="1">
    <citation type="journal article" date="2016" name="Nat. Commun.">
        <title>Ectomycorrhizal ecology is imprinted in the genome of the dominant symbiotic fungus Cenococcum geophilum.</title>
        <authorList>
            <consortium name="DOE Joint Genome Institute"/>
            <person name="Peter M."/>
            <person name="Kohler A."/>
            <person name="Ohm R.A."/>
            <person name="Kuo A."/>
            <person name="Krutzmann J."/>
            <person name="Morin E."/>
            <person name="Arend M."/>
            <person name="Barry K.W."/>
            <person name="Binder M."/>
            <person name="Choi C."/>
            <person name="Clum A."/>
            <person name="Copeland A."/>
            <person name="Grisel N."/>
            <person name="Haridas S."/>
            <person name="Kipfer T."/>
            <person name="LaButti K."/>
            <person name="Lindquist E."/>
            <person name="Lipzen A."/>
            <person name="Maire R."/>
            <person name="Meier B."/>
            <person name="Mihaltcheva S."/>
            <person name="Molinier V."/>
            <person name="Murat C."/>
            <person name="Poggeler S."/>
            <person name="Quandt C.A."/>
            <person name="Sperisen C."/>
            <person name="Tritt A."/>
            <person name="Tisserant E."/>
            <person name="Crous P.W."/>
            <person name="Henrissat B."/>
            <person name="Nehls U."/>
            <person name="Egli S."/>
            <person name="Spatafora J.W."/>
            <person name="Grigoriev I.V."/>
            <person name="Martin F.M."/>
        </authorList>
    </citation>
    <scope>NUCLEOTIDE SEQUENCE [LARGE SCALE GENOMIC DNA]</scope>
    <source>
        <strain evidence="4 5">CBS 459.81</strain>
    </source>
</reference>
<dbReference type="InterPro" id="IPR017850">
    <property type="entry name" value="Alkaline_phosphatase_core_sf"/>
</dbReference>
<evidence type="ECO:0000313" key="5">
    <source>
        <dbReference type="Proteomes" id="UP000250266"/>
    </source>
</evidence>
<dbReference type="EMBL" id="KV745068">
    <property type="protein sequence ID" value="OCK78306.1"/>
    <property type="molecule type" value="Genomic_DNA"/>
</dbReference>